<dbReference type="Pfam" id="PF13966">
    <property type="entry name" value="zf-RVT"/>
    <property type="match status" value="1"/>
</dbReference>
<dbReference type="Proteomes" id="UP001358586">
    <property type="component" value="Chromosome 5"/>
</dbReference>
<accession>A0ABR0Q4X0</accession>
<name>A0ABR0Q4X0_GOSAR</name>
<sequence length="273" mass="31597">MVFRPLLDREKEMCKFLANRLISTVLISDKKDRLCWSNDKLRVFSVKKYSELLILEDESDINFDCGKVWNIKVPPRVRSFLWMLAIDRIPTKDFLAKRGVNLQHLSIVCPWCERFPECAPHLFFKCRFIERFWENIFSWWDTEWKRVDGVVDFFALCYNVKIKVSKKSLWLISCAAACWTIWIARNGLVVEGEVLVVRSTKMSRAKEDKASCRGFLRDLEGMARGIFSGAAGTNVVEKAEIEVVKIAPEVFESTSWKCSNSLVIEVGSEVVFS</sequence>
<evidence type="ECO:0000313" key="2">
    <source>
        <dbReference type="EMBL" id="KAK5834094.1"/>
    </source>
</evidence>
<feature type="domain" description="Reverse transcriptase zinc-binding" evidence="1">
    <location>
        <begin position="44"/>
        <end position="133"/>
    </location>
</feature>
<evidence type="ECO:0000259" key="1">
    <source>
        <dbReference type="Pfam" id="PF13966"/>
    </source>
</evidence>
<organism evidence="2 3">
    <name type="scientific">Gossypium arboreum</name>
    <name type="common">Tree cotton</name>
    <name type="synonym">Gossypium nanking</name>
    <dbReference type="NCBI Taxonomy" id="29729"/>
    <lineage>
        <taxon>Eukaryota</taxon>
        <taxon>Viridiplantae</taxon>
        <taxon>Streptophyta</taxon>
        <taxon>Embryophyta</taxon>
        <taxon>Tracheophyta</taxon>
        <taxon>Spermatophyta</taxon>
        <taxon>Magnoliopsida</taxon>
        <taxon>eudicotyledons</taxon>
        <taxon>Gunneridae</taxon>
        <taxon>Pentapetalae</taxon>
        <taxon>rosids</taxon>
        <taxon>malvids</taxon>
        <taxon>Malvales</taxon>
        <taxon>Malvaceae</taxon>
        <taxon>Malvoideae</taxon>
        <taxon>Gossypium</taxon>
    </lineage>
</organism>
<evidence type="ECO:0000313" key="3">
    <source>
        <dbReference type="Proteomes" id="UP001358586"/>
    </source>
</evidence>
<proteinExistence type="predicted"/>
<protein>
    <recommendedName>
        <fullName evidence="1">Reverse transcriptase zinc-binding domain-containing protein</fullName>
    </recommendedName>
</protein>
<dbReference type="EMBL" id="JARKNE010000005">
    <property type="protein sequence ID" value="KAK5834094.1"/>
    <property type="molecule type" value="Genomic_DNA"/>
</dbReference>
<comment type="caution">
    <text evidence="2">The sequence shown here is derived from an EMBL/GenBank/DDBJ whole genome shotgun (WGS) entry which is preliminary data.</text>
</comment>
<dbReference type="InterPro" id="IPR026960">
    <property type="entry name" value="RVT-Znf"/>
</dbReference>
<reference evidence="2 3" key="1">
    <citation type="submission" date="2023-03" db="EMBL/GenBank/DDBJ databases">
        <title>WGS of Gossypium arboreum.</title>
        <authorList>
            <person name="Yu D."/>
        </authorList>
    </citation>
    <scope>NUCLEOTIDE SEQUENCE [LARGE SCALE GENOMIC DNA]</scope>
    <source>
        <tissue evidence="2">Leaf</tissue>
    </source>
</reference>
<keyword evidence="3" id="KW-1185">Reference proteome</keyword>
<gene>
    <name evidence="2" type="ORF">PVK06_017967</name>
</gene>